<evidence type="ECO:0000313" key="1">
    <source>
        <dbReference type="EMBL" id="CAD8106941.1"/>
    </source>
</evidence>
<accession>A0A8S1PV65</accession>
<protein>
    <submittedName>
        <fullName evidence="1">Uncharacterized protein</fullName>
    </submittedName>
</protein>
<evidence type="ECO:0000313" key="2">
    <source>
        <dbReference type="Proteomes" id="UP000692954"/>
    </source>
</evidence>
<sequence>MSCNSKRVTTIQIRWFAIDDQRIEVFNNFNMINPDDKTFQIKNRNAQSGFVVMTSIHYIGPIDFLLSMSQITVQQVTVSITKVAGKFTNLKQIGYQLIVAVDEAFVNLRLQSVNGETSLEIIQVLYDQKIIEQTIVKIELFTQ</sequence>
<organism evidence="1 2">
    <name type="scientific">Paramecium sonneborni</name>
    <dbReference type="NCBI Taxonomy" id="65129"/>
    <lineage>
        <taxon>Eukaryota</taxon>
        <taxon>Sar</taxon>
        <taxon>Alveolata</taxon>
        <taxon>Ciliophora</taxon>
        <taxon>Intramacronucleata</taxon>
        <taxon>Oligohymenophorea</taxon>
        <taxon>Peniculida</taxon>
        <taxon>Parameciidae</taxon>
        <taxon>Paramecium</taxon>
    </lineage>
</organism>
<name>A0A8S1PV65_9CILI</name>
<dbReference type="AlphaFoldDB" id="A0A8S1PV65"/>
<dbReference type="Proteomes" id="UP000692954">
    <property type="component" value="Unassembled WGS sequence"/>
</dbReference>
<dbReference type="EMBL" id="CAJJDN010000088">
    <property type="protein sequence ID" value="CAD8106941.1"/>
    <property type="molecule type" value="Genomic_DNA"/>
</dbReference>
<comment type="caution">
    <text evidence="1">The sequence shown here is derived from an EMBL/GenBank/DDBJ whole genome shotgun (WGS) entry which is preliminary data.</text>
</comment>
<reference evidence="1" key="1">
    <citation type="submission" date="2021-01" db="EMBL/GenBank/DDBJ databases">
        <authorList>
            <consortium name="Genoscope - CEA"/>
            <person name="William W."/>
        </authorList>
    </citation>
    <scope>NUCLEOTIDE SEQUENCE</scope>
</reference>
<keyword evidence="2" id="KW-1185">Reference proteome</keyword>
<gene>
    <name evidence="1" type="ORF">PSON_ATCC_30995.1.T0880031</name>
</gene>
<proteinExistence type="predicted"/>